<dbReference type="InterPro" id="IPR029063">
    <property type="entry name" value="SAM-dependent_MTases_sf"/>
</dbReference>
<dbReference type="STRING" id="3088.A0A383VKT6"/>
<dbReference type="Pfam" id="PF05063">
    <property type="entry name" value="MT-A70"/>
    <property type="match status" value="1"/>
</dbReference>
<feature type="compositionally biased region" description="Low complexity" evidence="2">
    <location>
        <begin position="176"/>
        <end position="190"/>
    </location>
</feature>
<dbReference type="SUPFAM" id="SSF53335">
    <property type="entry name" value="S-adenosyl-L-methionine-dependent methyltransferases"/>
    <property type="match status" value="1"/>
</dbReference>
<dbReference type="PANTHER" id="PTHR12829:SF2">
    <property type="entry name" value="N6-ADENOSINE-METHYLTRANSFERASE MT-A70-LIKE"/>
    <property type="match status" value="1"/>
</dbReference>
<dbReference type="EMBL" id="FNXT01000650">
    <property type="protein sequence ID" value="SZX65543.1"/>
    <property type="molecule type" value="Genomic_DNA"/>
</dbReference>
<feature type="compositionally biased region" description="Pro residues" evidence="2">
    <location>
        <begin position="556"/>
        <end position="567"/>
    </location>
</feature>
<evidence type="ECO:0000256" key="2">
    <source>
        <dbReference type="SAM" id="MobiDB-lite"/>
    </source>
</evidence>
<organism evidence="3 4">
    <name type="scientific">Tetradesmus obliquus</name>
    <name type="common">Green alga</name>
    <name type="synonym">Acutodesmus obliquus</name>
    <dbReference type="NCBI Taxonomy" id="3088"/>
    <lineage>
        <taxon>Eukaryota</taxon>
        <taxon>Viridiplantae</taxon>
        <taxon>Chlorophyta</taxon>
        <taxon>core chlorophytes</taxon>
        <taxon>Chlorophyceae</taxon>
        <taxon>CS clade</taxon>
        <taxon>Sphaeropleales</taxon>
        <taxon>Scenedesmaceae</taxon>
        <taxon>Tetradesmus</taxon>
    </lineage>
</organism>
<gene>
    <name evidence="3" type="ORF">BQ4739_LOCUS6023</name>
</gene>
<sequence length="590" mass="66209">MAATADEAQLKQTFAAELHSIKSDLQALKSKFYDRQASRNKLHDAQAVLQALGPAADLANPLEAGALQELQQLVAAELLDPACTLPIPADALHRKMLASSQAAAYRACLSTLRQACLSRLVALLALQGEASPLSARMLDLNGVQTLVITSVDRHALSQCSGVPDPLAEYSIGQPGSQQQQHSSQLSQQQQPGYADSAEGPPLVKRQRTDSQQSDDLAQLLQFKSVKERDRLEKGEELMELLDRKTARQQQKLQQYQTGGAAVREHCPHLTKEACRAARGQPHACHRLHQRKILYPWTDESLGNCSYLDTCRDVRRCKFVHYELDLEPDQPGQEAAGQQLGAGGMVVPQYLMALQEPQWIRCDIRSFDFSILGKFGVIMTDPPWEIHQDLPYGTMSDHELLNMGVAELQDDGVIFMWVTGRALELGRELLAKWGYRRVDELIWVKTNSLQRLIRTGRTGHWLNHSKEHCLVGYKGNPHINRFVDCDVLVSEVRETSRKPDEMYPLLERLSPGTRKLEIFARQHNVRPGWVSLGNQLDGTWLTDPDPAARYTERYGPPQRPRNPPPPRMTAPEYSAHFASEYGGDWTHGRHD</sequence>
<feature type="region of interest" description="Disordered" evidence="2">
    <location>
        <begin position="540"/>
        <end position="570"/>
    </location>
</feature>
<dbReference type="AlphaFoldDB" id="A0A383VKT6"/>
<name>A0A383VKT6_TETOB</name>
<evidence type="ECO:0000313" key="3">
    <source>
        <dbReference type="EMBL" id="SZX65543.1"/>
    </source>
</evidence>
<evidence type="ECO:0000256" key="1">
    <source>
        <dbReference type="PROSITE-ProRule" id="PRU00489"/>
    </source>
</evidence>
<dbReference type="GO" id="GO:0005634">
    <property type="term" value="C:nucleus"/>
    <property type="evidence" value="ECO:0007669"/>
    <property type="project" value="TreeGrafter"/>
</dbReference>
<dbReference type="PROSITE" id="PS51143">
    <property type="entry name" value="MT_A70"/>
    <property type="match status" value="1"/>
</dbReference>
<protein>
    <submittedName>
        <fullName evidence="3">Uncharacterized protein</fullName>
    </submittedName>
</protein>
<evidence type="ECO:0000313" key="4">
    <source>
        <dbReference type="Proteomes" id="UP000256970"/>
    </source>
</evidence>
<feature type="region of interest" description="Disordered" evidence="2">
    <location>
        <begin position="167"/>
        <end position="214"/>
    </location>
</feature>
<dbReference type="Gene3D" id="3.40.50.150">
    <property type="entry name" value="Vaccinia Virus protein VP39"/>
    <property type="match status" value="1"/>
</dbReference>
<dbReference type="Proteomes" id="UP000256970">
    <property type="component" value="Unassembled WGS sequence"/>
</dbReference>
<accession>A0A383VKT6</accession>
<reference evidence="3 4" key="1">
    <citation type="submission" date="2016-10" db="EMBL/GenBank/DDBJ databases">
        <authorList>
            <person name="Cai Z."/>
        </authorList>
    </citation>
    <scope>NUCLEOTIDE SEQUENCE [LARGE SCALE GENOMIC DNA]</scope>
</reference>
<dbReference type="InterPro" id="IPR007757">
    <property type="entry name" value="MT-A70-like"/>
</dbReference>
<dbReference type="PANTHER" id="PTHR12829">
    <property type="entry name" value="N6-ADENOSINE-METHYLTRANSFERASE"/>
    <property type="match status" value="1"/>
</dbReference>
<comment type="similarity">
    <text evidence="1">Belongs to the MT-A70-like family.</text>
</comment>
<proteinExistence type="inferred from homology"/>
<dbReference type="GO" id="GO:0008168">
    <property type="term" value="F:methyltransferase activity"/>
    <property type="evidence" value="ECO:0007669"/>
    <property type="project" value="TreeGrafter"/>
</dbReference>
<keyword evidence="4" id="KW-1185">Reference proteome</keyword>
<dbReference type="GO" id="GO:0036396">
    <property type="term" value="C:RNA N6-methyladenosine methyltransferase complex"/>
    <property type="evidence" value="ECO:0007669"/>
    <property type="project" value="TreeGrafter"/>
</dbReference>